<keyword evidence="8" id="KW-1185">Reference proteome</keyword>
<dbReference type="Ensembl" id="ENSAOWT00000008573.1">
    <property type="protein sequence ID" value="ENSAOWP00000007574.1"/>
    <property type="gene ID" value="ENSAOWG00000005167.1"/>
</dbReference>
<dbReference type="PANTHER" id="PTHR16311:SF3">
    <property type="entry name" value="THROMBOSPONDIN TYPE-1 DOMAIN-CONTAINING PROTEIN 1"/>
    <property type="match status" value="1"/>
</dbReference>
<proteinExistence type="predicted"/>
<dbReference type="InterPro" id="IPR056219">
    <property type="entry name" value="THSD1_D3"/>
</dbReference>
<evidence type="ECO:0000313" key="7">
    <source>
        <dbReference type="Ensembl" id="ENSAOWP00000007574.1"/>
    </source>
</evidence>
<dbReference type="Pfam" id="PF24306">
    <property type="entry name" value="THSD1_N"/>
    <property type="match status" value="1"/>
</dbReference>
<keyword evidence="2" id="KW-0812">Transmembrane</keyword>
<accession>A0A8B9PCE3</accession>
<sequence>MQSPSLLFSALSLKCLFLGEVEYLLLEQPGHVAFSNDTVSVEYQYYDGGNVTAENISILLLDASTNQIIARKQLPANQSHGMVEFKCFYFKSAGDFWFRMVSPSNNSSDVHWSGRRTPLLHVEWPVFHIDLNKTSEVLGSSLQVGLFTNEQLCAMNETVVSLDVIFTNTLYELGKLSSDETLGIRTRKGILLSRSQWVEFDCPPIGQETYITVLLRSLETHSVIASMGPIDLLHKFGYRLVVAPEATCKTLVQVFVVSPPCTSTSGKIVVYKEALKHPSQRTAWLYENTIHPGDNRTEFNCTLFDVGKNKYCFDLFNFSNRSHFSTRVKECMMIQRNMAIKPPIPPSVQPGEDQKANNIVTITGISLCLFIIFATVLITLWRKLCRAQKCSTAVRRNSVHSPGFRKNSDEENICQGNKQRDSFTEGGDAPVNIPLTYRQSLQLAREDDASGSENFQPNAQKIIPPIFSYRLAQQQLKEMKKKGLTETTKVYHVSQNPLTDTVVGATTMLPLSTENQEEAAANKFRIKSPFLDQSASQPKFLGESSNPRLDFPFSQVNPAMNPTQTLIKRAHFKHQDNRGELSERGCHRNPQFRRTASFHEIKKARPFRERSMSTLTPRQTPNSRTRTWDQGLEDRTRPKLRNANPTSEKLDQSHSTVLPCEPQGHGTKCHQRACPPVKKLDLIIDRQPASQEKTADKPEPSRNKRGPSPNPKGAWQKETVTAAGKDNYQRGLTVSPVQYRKDKCQSFPLDPEFAFYDNTTFGLTEAEQQMIDLPGYFGSNEEDETSTLSIEKLVI</sequence>
<evidence type="ECO:0000259" key="5">
    <source>
        <dbReference type="Pfam" id="PF24310"/>
    </source>
</evidence>
<dbReference type="PANTHER" id="PTHR16311">
    <property type="entry name" value="THROMBOSPONDIN TYPE I DOMAIN-CONTAINING 1"/>
    <property type="match status" value="1"/>
</dbReference>
<evidence type="ECO:0000256" key="3">
    <source>
        <dbReference type="SAM" id="SignalP"/>
    </source>
</evidence>
<organism evidence="7 8">
    <name type="scientific">Apteryx owenii</name>
    <name type="common">Little spotted kiwi</name>
    <dbReference type="NCBI Taxonomy" id="8824"/>
    <lineage>
        <taxon>Eukaryota</taxon>
        <taxon>Metazoa</taxon>
        <taxon>Chordata</taxon>
        <taxon>Craniata</taxon>
        <taxon>Vertebrata</taxon>
        <taxon>Euteleostomi</taxon>
        <taxon>Archelosauria</taxon>
        <taxon>Archosauria</taxon>
        <taxon>Dinosauria</taxon>
        <taxon>Saurischia</taxon>
        <taxon>Theropoda</taxon>
        <taxon>Coelurosauria</taxon>
        <taxon>Aves</taxon>
        <taxon>Palaeognathae</taxon>
        <taxon>Apterygiformes</taxon>
        <taxon>Apterygidae</taxon>
        <taxon>Apteryx</taxon>
    </lineage>
</organism>
<evidence type="ECO:0000256" key="1">
    <source>
        <dbReference type="SAM" id="MobiDB-lite"/>
    </source>
</evidence>
<feature type="region of interest" description="Disordered" evidence="1">
    <location>
        <begin position="607"/>
        <end position="672"/>
    </location>
</feature>
<feature type="region of interest" description="Disordered" evidence="1">
    <location>
        <begin position="686"/>
        <end position="715"/>
    </location>
</feature>
<reference evidence="7" key="2">
    <citation type="submission" date="2025-09" db="UniProtKB">
        <authorList>
            <consortium name="Ensembl"/>
        </authorList>
    </citation>
    <scope>IDENTIFICATION</scope>
</reference>
<protein>
    <submittedName>
        <fullName evidence="7">Thrombospondin type 1 domain containing 1</fullName>
    </submittedName>
</protein>
<keyword evidence="2" id="KW-0472">Membrane</keyword>
<reference evidence="7" key="1">
    <citation type="submission" date="2025-08" db="UniProtKB">
        <authorList>
            <consortium name="Ensembl"/>
        </authorList>
    </citation>
    <scope>IDENTIFICATION</scope>
</reference>
<feature type="transmembrane region" description="Helical" evidence="2">
    <location>
        <begin position="359"/>
        <end position="381"/>
    </location>
</feature>
<dbReference type="InterPro" id="IPR056217">
    <property type="entry name" value="THSD1_N"/>
</dbReference>
<evidence type="ECO:0000313" key="8">
    <source>
        <dbReference type="Proteomes" id="UP000694424"/>
    </source>
</evidence>
<dbReference type="InterPro" id="IPR038877">
    <property type="entry name" value="THSD1"/>
</dbReference>
<evidence type="ECO:0000259" key="4">
    <source>
        <dbReference type="Pfam" id="PF24306"/>
    </source>
</evidence>
<dbReference type="AlphaFoldDB" id="A0A8B9PCE3"/>
<dbReference type="Pfam" id="PF24311">
    <property type="entry name" value="THSD1_D3"/>
    <property type="match status" value="1"/>
</dbReference>
<feature type="region of interest" description="Disordered" evidence="1">
    <location>
        <begin position="399"/>
        <end position="431"/>
    </location>
</feature>
<evidence type="ECO:0000256" key="2">
    <source>
        <dbReference type="SAM" id="Phobius"/>
    </source>
</evidence>
<feature type="compositionally biased region" description="Polar residues" evidence="1">
    <location>
        <begin position="612"/>
        <end position="625"/>
    </location>
</feature>
<keyword evidence="2" id="KW-1133">Transmembrane helix</keyword>
<dbReference type="Pfam" id="PF24310">
    <property type="entry name" value="THSD1_D2"/>
    <property type="match status" value="1"/>
</dbReference>
<feature type="compositionally biased region" description="Basic and acidic residues" evidence="1">
    <location>
        <begin position="693"/>
        <end position="702"/>
    </location>
</feature>
<dbReference type="InterPro" id="IPR056218">
    <property type="entry name" value="THSD1_D2"/>
</dbReference>
<feature type="domain" description="THSD1 third Ig-like" evidence="6">
    <location>
        <begin position="237"/>
        <end position="336"/>
    </location>
</feature>
<feature type="domain" description="THSD1 N-terminal" evidence="4">
    <location>
        <begin position="23"/>
        <end position="116"/>
    </location>
</feature>
<feature type="domain" description="THSD1 second Ig-like" evidence="5">
    <location>
        <begin position="125"/>
        <end position="230"/>
    </location>
</feature>
<name>A0A8B9PCE3_APTOW</name>
<feature type="chain" id="PRO_5045080209" evidence="3">
    <location>
        <begin position="24"/>
        <end position="795"/>
    </location>
</feature>
<dbReference type="Proteomes" id="UP000694424">
    <property type="component" value="Unplaced"/>
</dbReference>
<feature type="signal peptide" evidence="3">
    <location>
        <begin position="1"/>
        <end position="23"/>
    </location>
</feature>
<dbReference type="GO" id="GO:0071944">
    <property type="term" value="C:cell periphery"/>
    <property type="evidence" value="ECO:0007669"/>
    <property type="project" value="TreeGrafter"/>
</dbReference>
<evidence type="ECO:0000259" key="6">
    <source>
        <dbReference type="Pfam" id="PF24311"/>
    </source>
</evidence>
<keyword evidence="3" id="KW-0732">Signal</keyword>